<name>A0A1I3PV64_9EURY</name>
<dbReference type="SUPFAM" id="SSF88713">
    <property type="entry name" value="Glycoside hydrolase/deacetylase"/>
    <property type="match status" value="1"/>
</dbReference>
<dbReference type="PANTHER" id="PTHR34216">
    <property type="match status" value="1"/>
</dbReference>
<proteinExistence type="predicted"/>
<dbReference type="PANTHER" id="PTHR34216:SF3">
    <property type="entry name" value="POLY-BETA-1,6-N-ACETYL-D-GLUCOSAMINE N-DEACETYLASE"/>
    <property type="match status" value="1"/>
</dbReference>
<feature type="compositionally biased region" description="Acidic residues" evidence="3">
    <location>
        <begin position="25"/>
        <end position="59"/>
    </location>
</feature>
<dbReference type="GO" id="GO:0005975">
    <property type="term" value="P:carbohydrate metabolic process"/>
    <property type="evidence" value="ECO:0007669"/>
    <property type="project" value="InterPro"/>
</dbReference>
<dbReference type="RefSeq" id="WP_005576472.1">
    <property type="nucleotide sequence ID" value="NZ_FORO01000019.1"/>
</dbReference>
<dbReference type="PROSITE" id="PS51677">
    <property type="entry name" value="NODB"/>
    <property type="match status" value="1"/>
</dbReference>
<feature type="region of interest" description="Disordered" evidence="3">
    <location>
        <begin position="21"/>
        <end position="115"/>
    </location>
</feature>
<dbReference type="InterPro" id="IPR002509">
    <property type="entry name" value="NODB_dom"/>
</dbReference>
<dbReference type="OrthoDB" id="10436at2157"/>
<dbReference type="CDD" id="cd10970">
    <property type="entry name" value="CE4_DAC_u1_6s"/>
    <property type="match status" value="1"/>
</dbReference>
<dbReference type="InterPro" id="IPR011330">
    <property type="entry name" value="Glyco_hydro/deAcase_b/a-brl"/>
</dbReference>
<dbReference type="EMBL" id="FORO01000019">
    <property type="protein sequence ID" value="SFJ25548.1"/>
    <property type="molecule type" value="Genomic_DNA"/>
</dbReference>
<protein>
    <submittedName>
        <fullName evidence="5">Polysaccharide deacetylase</fullName>
    </submittedName>
</protein>
<dbReference type="InterPro" id="IPR051398">
    <property type="entry name" value="Polysacch_Deacetylase"/>
</dbReference>
<evidence type="ECO:0000313" key="5">
    <source>
        <dbReference type="EMBL" id="SFJ25548.1"/>
    </source>
</evidence>
<dbReference type="Pfam" id="PF01522">
    <property type="entry name" value="Polysacc_deac_1"/>
    <property type="match status" value="1"/>
</dbReference>
<reference evidence="5 6" key="1">
    <citation type="submission" date="2016-10" db="EMBL/GenBank/DDBJ databases">
        <authorList>
            <person name="de Groot N.N."/>
        </authorList>
    </citation>
    <scope>NUCLEOTIDE SEQUENCE [LARGE SCALE GENOMIC DNA]</scope>
    <source>
        <strain evidence="5 6">SP2</strain>
    </source>
</reference>
<evidence type="ECO:0000256" key="1">
    <source>
        <dbReference type="ARBA" id="ARBA00004613"/>
    </source>
</evidence>
<comment type="subcellular location">
    <subcellularLocation>
        <location evidence="1">Secreted</location>
    </subcellularLocation>
</comment>
<dbReference type="PROSITE" id="PS51257">
    <property type="entry name" value="PROKAR_LIPOPROTEIN"/>
    <property type="match status" value="1"/>
</dbReference>
<evidence type="ECO:0000313" key="6">
    <source>
        <dbReference type="Proteomes" id="UP000182829"/>
    </source>
</evidence>
<dbReference type="AlphaFoldDB" id="A0A1I3PV64"/>
<accession>A0A1I3PV64</accession>
<dbReference type="Gene3D" id="3.20.20.370">
    <property type="entry name" value="Glycoside hydrolase/deacetylase"/>
    <property type="match status" value="1"/>
</dbReference>
<evidence type="ECO:0000259" key="4">
    <source>
        <dbReference type="PROSITE" id="PS51677"/>
    </source>
</evidence>
<dbReference type="GeneID" id="14207603"/>
<evidence type="ECO:0000256" key="2">
    <source>
        <dbReference type="ARBA" id="ARBA00022729"/>
    </source>
</evidence>
<dbReference type="GO" id="GO:0005576">
    <property type="term" value="C:extracellular region"/>
    <property type="evidence" value="ECO:0007669"/>
    <property type="project" value="UniProtKB-SubCell"/>
</dbReference>
<dbReference type="GO" id="GO:0016810">
    <property type="term" value="F:hydrolase activity, acting on carbon-nitrogen (but not peptide) bonds"/>
    <property type="evidence" value="ECO:0007669"/>
    <property type="project" value="InterPro"/>
</dbReference>
<organism evidence="5 6">
    <name type="scientific">Natronobacterium gregoryi</name>
    <dbReference type="NCBI Taxonomy" id="44930"/>
    <lineage>
        <taxon>Archaea</taxon>
        <taxon>Methanobacteriati</taxon>
        <taxon>Methanobacteriota</taxon>
        <taxon>Stenosarchaea group</taxon>
        <taxon>Halobacteria</taxon>
        <taxon>Halobacteriales</taxon>
        <taxon>Natrialbaceae</taxon>
        <taxon>Natronobacterium</taxon>
    </lineage>
</organism>
<dbReference type="OMA" id="YVEYSQQ"/>
<feature type="domain" description="NodB homology" evidence="4">
    <location>
        <begin position="213"/>
        <end position="429"/>
    </location>
</feature>
<keyword evidence="2" id="KW-0732">Signal</keyword>
<gene>
    <name evidence="5" type="ORF">SAMN05443661_11934</name>
</gene>
<sequence>MKRRTYLTTTTATVAGLALAGCMGDEADEEDPADVDGDDEYDEEETEEGTEEETEETEETAGILGTFDDFEDLEPWGAFQDIGSIGADPERSSSGSQCARLEPSEEDGQVRVRRSLDEPIDVRNVAPGLAMTASDRGIVRIQLQDEDGDYVEYSQQVMEDMPLTRKNFGLTRVRGEPDLSEVYVLQIIRWFGDDAEGQLWVDDFHFVPDVDTGKVMLQFHGGYESQYTEAMPILQEYDLPATAFVPTDRLRADVAVQGDRLTYDQVGELASAGWTIGSQSAQGVHLGNASSNELESTVTDPIDWLEEQGYEDGARFFAYPGSEYTEESYELAQENYDLAFAGQAECQGYASNPHLCSVVSDPDPDDVATKLDWTAEHGGITSLAFYALEDERSITAVEEAAARIDELVGEGELEVITPAEMADQYVYEG</sequence>
<dbReference type="Proteomes" id="UP000182829">
    <property type="component" value="Unassembled WGS sequence"/>
</dbReference>
<evidence type="ECO:0000256" key="3">
    <source>
        <dbReference type="SAM" id="MobiDB-lite"/>
    </source>
</evidence>